<dbReference type="CDD" id="cd07344">
    <property type="entry name" value="M48_yhfN_like"/>
    <property type="match status" value="1"/>
</dbReference>
<gene>
    <name evidence="2" type="ORF">J0J69_11450</name>
    <name evidence="3" type="ORF">J0J70_02365</name>
</gene>
<dbReference type="Gene3D" id="3.30.2010.10">
    <property type="entry name" value="Metalloproteases ('zincins'), catalytic domain"/>
    <property type="match status" value="1"/>
</dbReference>
<dbReference type="EMBL" id="CP071250">
    <property type="protein sequence ID" value="UUF08872.1"/>
    <property type="molecule type" value="Genomic_DNA"/>
</dbReference>
<organism evidence="3 5">
    <name type="scientific">Turicibacter bilis</name>
    <dbReference type="NCBI Taxonomy" id="2735723"/>
    <lineage>
        <taxon>Bacteria</taxon>
        <taxon>Bacillati</taxon>
        <taxon>Bacillota</taxon>
        <taxon>Erysipelotrichia</taxon>
        <taxon>Erysipelotrichales</taxon>
        <taxon>Turicibacteraceae</taxon>
        <taxon>Turicibacter</taxon>
    </lineage>
</organism>
<evidence type="ECO:0000313" key="2">
    <source>
        <dbReference type="EMBL" id="UUF05658.1"/>
    </source>
</evidence>
<protein>
    <submittedName>
        <fullName evidence="3">M48 family metallopeptidase</fullName>
    </submittedName>
</protein>
<dbReference type="RefSeq" id="WP_006783869.1">
    <property type="nucleotide sequence ID" value="NZ_CP071249.1"/>
</dbReference>
<dbReference type="Proteomes" id="UP001058072">
    <property type="component" value="Chromosome"/>
</dbReference>
<name>A0A9Q9CS07_9FIRM</name>
<proteinExistence type="predicted"/>
<dbReference type="PANTHER" id="PTHR30399:SF1">
    <property type="entry name" value="UTP PYROPHOSPHATASE"/>
    <property type="match status" value="1"/>
</dbReference>
<dbReference type="Pfam" id="PF01863">
    <property type="entry name" value="YgjP-like"/>
    <property type="match status" value="1"/>
</dbReference>
<keyword evidence="4" id="KW-1185">Reference proteome</keyword>
<dbReference type="Proteomes" id="UP001058016">
    <property type="component" value="Chromosome"/>
</dbReference>
<feature type="domain" description="YgjP-like metallopeptidase" evidence="1">
    <location>
        <begin position="23"/>
        <end position="234"/>
    </location>
</feature>
<reference evidence="3 4" key="1">
    <citation type="submission" date="2021-03" db="EMBL/GenBank/DDBJ databases">
        <title>Comparative Genomics and Metabolomics in the genus Turicibacter.</title>
        <authorList>
            <person name="Maki J."/>
            <person name="Looft T."/>
        </authorList>
    </citation>
    <scope>NUCLEOTIDE SEQUENCE</scope>
    <source>
        <strain evidence="3">ISU324</strain>
        <strain evidence="2 4">MMM721</strain>
    </source>
</reference>
<accession>A0A9Q9CS07</accession>
<dbReference type="InterPro" id="IPR053136">
    <property type="entry name" value="UTP_pyrophosphatase-like"/>
</dbReference>
<dbReference type="EMBL" id="CP071249">
    <property type="protein sequence ID" value="UUF05658.1"/>
    <property type="molecule type" value="Genomic_DNA"/>
</dbReference>
<sequence length="242" mass="28432">MPSIQYGTTVIDYQITYKEGKKDISILIEYQIGVTVVAPPHTNDEQIAAIIKKKAPAIHKQLRKLAEIKSEESSRQFKSGEKIPYLGRQYRLKVIKDDSLTDCQIQFHQGKFTAKVPTHFNDTERIQSLNHLFKKWYIEMGSKKLKQRLKLYENKLNLSPSQLTVKEQEKSWGTCTPSGNIHINWRIFTAPMRYVDYILVHELCHLKYMDHSDDFWNLISSLLPDYEDRKEWLRIHGPNLKL</sequence>
<dbReference type="InterPro" id="IPR002725">
    <property type="entry name" value="YgjP-like_metallopeptidase"/>
</dbReference>
<evidence type="ECO:0000313" key="3">
    <source>
        <dbReference type="EMBL" id="UUF08872.1"/>
    </source>
</evidence>
<evidence type="ECO:0000313" key="5">
    <source>
        <dbReference type="Proteomes" id="UP001058072"/>
    </source>
</evidence>
<dbReference type="PANTHER" id="PTHR30399">
    <property type="entry name" value="UNCHARACTERIZED PROTEIN YGJP"/>
    <property type="match status" value="1"/>
</dbReference>
<evidence type="ECO:0000313" key="4">
    <source>
        <dbReference type="Proteomes" id="UP001058016"/>
    </source>
</evidence>
<dbReference type="AlphaFoldDB" id="A0A9Q9CS07"/>
<evidence type="ECO:0000259" key="1">
    <source>
        <dbReference type="Pfam" id="PF01863"/>
    </source>
</evidence>